<dbReference type="Proteomes" id="UP000297914">
    <property type="component" value="Unassembled WGS sequence"/>
</dbReference>
<dbReference type="RefSeq" id="WP_134696330.1">
    <property type="nucleotide sequence ID" value="NZ_QORJ01000030.1"/>
</dbReference>
<sequence length="213" mass="23461">MPEHAPLEHFQPEHAPFEHAQCADYDALIFDMDGTLVDSMPLHLDAWEATSAEFGLPFDRVQLNEYGGIPTRKIVAMLAEQHGMEIDVEAFARRKVALYLARIDDVRVFPAMWDLVRQYHGKVPMGIGTGSSRAHAAHILRQTGLDAFIPVLVSADDVDNHKPHPDTFLRVAELLGANPANCLVFEDTRIGIQAGKAAGMTTLLATEGALQRV</sequence>
<accession>A0A5F0K8E4</accession>
<dbReference type="Gene3D" id="3.40.50.1000">
    <property type="entry name" value="HAD superfamily/HAD-like"/>
    <property type="match status" value="1"/>
</dbReference>
<keyword evidence="3" id="KW-0378">Hydrolase</keyword>
<dbReference type="SUPFAM" id="SSF56784">
    <property type="entry name" value="HAD-like"/>
    <property type="match status" value="1"/>
</dbReference>
<evidence type="ECO:0000313" key="5">
    <source>
        <dbReference type="Proteomes" id="UP000297914"/>
    </source>
</evidence>
<comment type="caution">
    <text evidence="3">The sequence shown here is derived from an EMBL/GenBank/DDBJ whole genome shotgun (WGS) entry which is preliminary data.</text>
</comment>
<reference evidence="3 5" key="1">
    <citation type="submission" date="2018-06" db="EMBL/GenBank/DDBJ databases">
        <title>Occurrence of a novel blaKPC-2- and qnrS2- harbouring IncP6 plasmid from Aeromonas taiwanensis isolates recovered from the river sediments.</title>
        <authorList>
            <person name="Zheng B."/>
            <person name="Yu X."/>
            <person name="Xiao Y."/>
        </authorList>
    </citation>
    <scope>NUCLEOTIDE SEQUENCE [LARGE SCALE GENOMIC DNA]</scope>
    <source>
        <strain evidence="2 4">1713</strain>
        <strain evidence="3 5">198</strain>
    </source>
</reference>
<gene>
    <name evidence="2" type="ORF">DRM93_14730</name>
    <name evidence="3" type="ORF">DRM94_14730</name>
</gene>
<proteinExistence type="inferred from homology"/>
<dbReference type="NCBIfam" id="TIGR01509">
    <property type="entry name" value="HAD-SF-IA-v3"/>
    <property type="match status" value="1"/>
</dbReference>
<dbReference type="InterPro" id="IPR051806">
    <property type="entry name" value="HAD-like_SPP"/>
</dbReference>
<name>A0A5F0K8E4_9GAMM</name>
<keyword evidence="4" id="KW-1185">Reference proteome</keyword>
<dbReference type="SFLD" id="SFLDS00003">
    <property type="entry name" value="Haloacid_Dehalogenase"/>
    <property type="match status" value="1"/>
</dbReference>
<evidence type="ECO:0000256" key="1">
    <source>
        <dbReference type="ARBA" id="ARBA00006171"/>
    </source>
</evidence>
<dbReference type="Proteomes" id="UP000297720">
    <property type="component" value="Unassembled WGS sequence"/>
</dbReference>
<comment type="similarity">
    <text evidence="1">Belongs to the HAD-like hydrolase superfamily. CbbY/CbbZ/Gph/YieH family.</text>
</comment>
<dbReference type="InterPro" id="IPR036412">
    <property type="entry name" value="HAD-like_sf"/>
</dbReference>
<dbReference type="InterPro" id="IPR023214">
    <property type="entry name" value="HAD_sf"/>
</dbReference>
<dbReference type="SFLD" id="SFLDG01129">
    <property type="entry name" value="C1.5:_HAD__Beta-PGM__Phosphata"/>
    <property type="match status" value="1"/>
</dbReference>
<evidence type="ECO:0000313" key="3">
    <source>
        <dbReference type="EMBL" id="TFF77580.1"/>
    </source>
</evidence>
<dbReference type="OrthoDB" id="9782449at2"/>
<evidence type="ECO:0000313" key="2">
    <source>
        <dbReference type="EMBL" id="TFF73603.1"/>
    </source>
</evidence>
<dbReference type="PANTHER" id="PTHR43481:SF4">
    <property type="entry name" value="GLYCEROL-1-PHOSPHATE PHOSPHOHYDROLASE 1-RELATED"/>
    <property type="match status" value="1"/>
</dbReference>
<dbReference type="InterPro" id="IPR041492">
    <property type="entry name" value="HAD_2"/>
</dbReference>
<protein>
    <submittedName>
        <fullName evidence="3">Beta-phosphoglucomutase family hydrolase</fullName>
    </submittedName>
</protein>
<dbReference type="InterPro" id="IPR010976">
    <property type="entry name" value="B-phosphoglucomutase_hydrolase"/>
</dbReference>
<dbReference type="Pfam" id="PF13419">
    <property type="entry name" value="HAD_2"/>
    <property type="match status" value="1"/>
</dbReference>
<dbReference type="AlphaFoldDB" id="A0A5F0K8E4"/>
<dbReference type="GO" id="GO:0050308">
    <property type="term" value="F:sugar-phosphatase activity"/>
    <property type="evidence" value="ECO:0007669"/>
    <property type="project" value="TreeGrafter"/>
</dbReference>
<evidence type="ECO:0000313" key="4">
    <source>
        <dbReference type="Proteomes" id="UP000297720"/>
    </source>
</evidence>
<dbReference type="Gene3D" id="1.10.150.240">
    <property type="entry name" value="Putative phosphatase, domain 2"/>
    <property type="match status" value="1"/>
</dbReference>
<dbReference type="InterPro" id="IPR023198">
    <property type="entry name" value="PGP-like_dom2"/>
</dbReference>
<dbReference type="SFLD" id="SFLDG01135">
    <property type="entry name" value="C1.5.6:_HAD__Beta-PGM__Phospha"/>
    <property type="match status" value="1"/>
</dbReference>
<dbReference type="NCBIfam" id="TIGR02009">
    <property type="entry name" value="PGMB-YQAB-SF"/>
    <property type="match status" value="1"/>
</dbReference>
<organism evidence="3 5">
    <name type="scientific">Aeromonas taiwanensis</name>
    <dbReference type="NCBI Taxonomy" id="633417"/>
    <lineage>
        <taxon>Bacteria</taxon>
        <taxon>Pseudomonadati</taxon>
        <taxon>Pseudomonadota</taxon>
        <taxon>Gammaproteobacteria</taxon>
        <taxon>Aeromonadales</taxon>
        <taxon>Aeromonadaceae</taxon>
        <taxon>Aeromonas</taxon>
    </lineage>
</organism>
<dbReference type="PANTHER" id="PTHR43481">
    <property type="entry name" value="FRUCTOSE-1-PHOSPHATE PHOSPHATASE"/>
    <property type="match status" value="1"/>
</dbReference>
<dbReference type="CDD" id="cd07505">
    <property type="entry name" value="HAD_BPGM-like"/>
    <property type="match status" value="1"/>
</dbReference>
<dbReference type="EMBL" id="QORL01000033">
    <property type="protein sequence ID" value="TFF73603.1"/>
    <property type="molecule type" value="Genomic_DNA"/>
</dbReference>
<dbReference type="EMBL" id="QORK01000033">
    <property type="protein sequence ID" value="TFF77580.1"/>
    <property type="molecule type" value="Genomic_DNA"/>
</dbReference>
<dbReference type="InterPro" id="IPR006439">
    <property type="entry name" value="HAD-SF_hydro_IA"/>
</dbReference>